<evidence type="ECO:0000256" key="1">
    <source>
        <dbReference type="ARBA" id="ARBA00022723"/>
    </source>
</evidence>
<feature type="domain" description="THAP-type" evidence="6">
    <location>
        <begin position="1"/>
        <end position="81"/>
    </location>
</feature>
<dbReference type="AlphaFoldDB" id="A0ABD0TPK9"/>
<evidence type="ECO:0000256" key="2">
    <source>
        <dbReference type="ARBA" id="ARBA00022771"/>
    </source>
</evidence>
<sequence length="214" mass="25155">MPSSRRCVFGCVTKGLTVHSFPNPAKFPEQFRTWVELCGQELRNLSVDEIYPRLKVCDKHFIESHRNRNNRLNALAIPSLHLTQSLPEPNVCVATEPSERILVEDNINIPLDKNIDQDAIFGVRNDHDYCDRSCSGKKTFNLSYYQETERKTRNLRREILRLRKKYLTINVTVYSWCRSINRILCGKIAYDGDDETKIYAQMYYNKHKHNKNKK</sequence>
<dbReference type="SMART" id="SM00980">
    <property type="entry name" value="THAP"/>
    <property type="match status" value="1"/>
</dbReference>
<accession>A0ABD0TPK9</accession>
<evidence type="ECO:0000259" key="6">
    <source>
        <dbReference type="PROSITE" id="PS50950"/>
    </source>
</evidence>
<dbReference type="Pfam" id="PF05485">
    <property type="entry name" value="THAP"/>
    <property type="match status" value="1"/>
</dbReference>
<evidence type="ECO:0000313" key="8">
    <source>
        <dbReference type="Proteomes" id="UP001549921"/>
    </source>
</evidence>
<name>A0ABD0TPK9_LOXSC</name>
<proteinExistence type="predicted"/>
<evidence type="ECO:0000256" key="4">
    <source>
        <dbReference type="ARBA" id="ARBA00023125"/>
    </source>
</evidence>
<dbReference type="GO" id="GO:0003677">
    <property type="term" value="F:DNA binding"/>
    <property type="evidence" value="ECO:0007669"/>
    <property type="project" value="UniProtKB-UniRule"/>
</dbReference>
<dbReference type="PROSITE" id="PS50950">
    <property type="entry name" value="ZF_THAP"/>
    <property type="match status" value="1"/>
</dbReference>
<organism evidence="7 8">
    <name type="scientific">Loxostege sticticalis</name>
    <name type="common">Beet webworm moth</name>
    <dbReference type="NCBI Taxonomy" id="481309"/>
    <lineage>
        <taxon>Eukaryota</taxon>
        <taxon>Metazoa</taxon>
        <taxon>Ecdysozoa</taxon>
        <taxon>Arthropoda</taxon>
        <taxon>Hexapoda</taxon>
        <taxon>Insecta</taxon>
        <taxon>Pterygota</taxon>
        <taxon>Neoptera</taxon>
        <taxon>Endopterygota</taxon>
        <taxon>Lepidoptera</taxon>
        <taxon>Glossata</taxon>
        <taxon>Ditrysia</taxon>
        <taxon>Pyraloidea</taxon>
        <taxon>Crambidae</taxon>
        <taxon>Pyraustinae</taxon>
        <taxon>Loxostege</taxon>
    </lineage>
</organism>
<keyword evidence="4 5" id="KW-0238">DNA-binding</keyword>
<keyword evidence="2 5" id="KW-0863">Zinc-finger</keyword>
<keyword evidence="3" id="KW-0862">Zinc</keyword>
<dbReference type="GO" id="GO:0008270">
    <property type="term" value="F:zinc ion binding"/>
    <property type="evidence" value="ECO:0007669"/>
    <property type="project" value="UniProtKB-KW"/>
</dbReference>
<protein>
    <recommendedName>
        <fullName evidence="6">THAP-type domain-containing protein</fullName>
    </recommendedName>
</protein>
<dbReference type="SUPFAM" id="SSF57716">
    <property type="entry name" value="Glucocorticoid receptor-like (DNA-binding domain)"/>
    <property type="match status" value="1"/>
</dbReference>
<dbReference type="InterPro" id="IPR006612">
    <property type="entry name" value="THAP_Znf"/>
</dbReference>
<evidence type="ECO:0000256" key="5">
    <source>
        <dbReference type="PROSITE-ProRule" id="PRU00309"/>
    </source>
</evidence>
<evidence type="ECO:0000256" key="3">
    <source>
        <dbReference type="ARBA" id="ARBA00022833"/>
    </source>
</evidence>
<gene>
    <name evidence="7" type="ORF">ABMA28_007113</name>
</gene>
<dbReference type="EMBL" id="JBEDNZ010000002">
    <property type="protein sequence ID" value="KAL0851280.1"/>
    <property type="molecule type" value="Genomic_DNA"/>
</dbReference>
<evidence type="ECO:0000313" key="7">
    <source>
        <dbReference type="EMBL" id="KAL0851280.1"/>
    </source>
</evidence>
<dbReference type="Proteomes" id="UP001549921">
    <property type="component" value="Unassembled WGS sequence"/>
</dbReference>
<comment type="caution">
    <text evidence="7">The sequence shown here is derived from an EMBL/GenBank/DDBJ whole genome shotgun (WGS) entry which is preliminary data.</text>
</comment>
<keyword evidence="1" id="KW-0479">Metal-binding</keyword>
<reference evidence="7 8" key="1">
    <citation type="submission" date="2024-06" db="EMBL/GenBank/DDBJ databases">
        <title>A chromosome-level genome assembly of beet webworm, Loxostege sticticalis.</title>
        <authorList>
            <person name="Zhang Y."/>
        </authorList>
    </citation>
    <scope>NUCLEOTIDE SEQUENCE [LARGE SCALE GENOMIC DNA]</scope>
    <source>
        <strain evidence="7">AQ028</strain>
        <tissue evidence="7">Male pupae</tissue>
    </source>
</reference>